<comment type="caution">
    <text evidence="2">The sequence shown here is derived from an EMBL/GenBank/DDBJ whole genome shotgun (WGS) entry which is preliminary data.</text>
</comment>
<dbReference type="InterPro" id="IPR049472">
    <property type="entry name" value="MRNIP_N"/>
</dbReference>
<dbReference type="PANTHER" id="PTHR15863">
    <property type="entry name" value="MRN COMPLEX-INTERACTING PROTEIN"/>
    <property type="match status" value="1"/>
</dbReference>
<dbReference type="InterPro" id="IPR032739">
    <property type="entry name" value="MRNIP"/>
</dbReference>
<proteinExistence type="predicted"/>
<sequence>MPQEFQVLQCFKCSTFQVHQVKKSNKWNCKLCGEKQSVKKVFGRGSGSDCRCHVQKLNTLRGEIDAEREIREAEKSITAQEEEEGYFQNDSQHRTGEVCYQFYLCTCTLCFDLYWRMLNSGRIFKIEFFVIHVCLVQALKLVGNTRQMRVEFGNCE</sequence>
<dbReference type="PANTHER" id="PTHR15863:SF2">
    <property type="entry name" value="MRN COMPLEX-INTERACTING PROTEIN"/>
    <property type="match status" value="1"/>
</dbReference>
<dbReference type="GO" id="GO:0007095">
    <property type="term" value="P:mitotic G2 DNA damage checkpoint signaling"/>
    <property type="evidence" value="ECO:0007669"/>
    <property type="project" value="TreeGrafter"/>
</dbReference>
<dbReference type="GO" id="GO:0003682">
    <property type="term" value="F:chromatin binding"/>
    <property type="evidence" value="ECO:0007669"/>
    <property type="project" value="TreeGrafter"/>
</dbReference>
<dbReference type="AlphaFoldDB" id="A0AA89BQU3"/>
<dbReference type="Pfam" id="PF15749">
    <property type="entry name" value="MRNIP"/>
    <property type="match status" value="1"/>
</dbReference>
<dbReference type="GO" id="GO:0005634">
    <property type="term" value="C:nucleus"/>
    <property type="evidence" value="ECO:0007669"/>
    <property type="project" value="TreeGrafter"/>
</dbReference>
<gene>
    <name evidence="2" type="ORF">FSP39_009358</name>
</gene>
<name>A0AA89BQU3_PINIB</name>
<evidence type="ECO:0000259" key="1">
    <source>
        <dbReference type="Pfam" id="PF15749"/>
    </source>
</evidence>
<feature type="domain" description="MRN complex-interacting protein N-terminal" evidence="1">
    <location>
        <begin position="7"/>
        <end position="90"/>
    </location>
</feature>
<organism evidence="2 3">
    <name type="scientific">Pinctada imbricata</name>
    <name type="common">Atlantic pearl-oyster</name>
    <name type="synonym">Pinctada martensii</name>
    <dbReference type="NCBI Taxonomy" id="66713"/>
    <lineage>
        <taxon>Eukaryota</taxon>
        <taxon>Metazoa</taxon>
        <taxon>Spiralia</taxon>
        <taxon>Lophotrochozoa</taxon>
        <taxon>Mollusca</taxon>
        <taxon>Bivalvia</taxon>
        <taxon>Autobranchia</taxon>
        <taxon>Pteriomorphia</taxon>
        <taxon>Pterioida</taxon>
        <taxon>Pterioidea</taxon>
        <taxon>Pteriidae</taxon>
        <taxon>Pinctada</taxon>
    </lineage>
</organism>
<dbReference type="EMBL" id="VSWD01000011">
    <property type="protein sequence ID" value="KAK3087701.1"/>
    <property type="molecule type" value="Genomic_DNA"/>
</dbReference>
<accession>A0AA89BQU3</accession>
<evidence type="ECO:0000313" key="2">
    <source>
        <dbReference type="EMBL" id="KAK3087701.1"/>
    </source>
</evidence>
<dbReference type="Proteomes" id="UP001186944">
    <property type="component" value="Unassembled WGS sequence"/>
</dbReference>
<keyword evidence="3" id="KW-1185">Reference proteome</keyword>
<reference evidence="2" key="1">
    <citation type="submission" date="2019-08" db="EMBL/GenBank/DDBJ databases">
        <title>The improved chromosome-level genome for the pearl oyster Pinctada fucata martensii using PacBio sequencing and Hi-C.</title>
        <authorList>
            <person name="Zheng Z."/>
        </authorList>
    </citation>
    <scope>NUCLEOTIDE SEQUENCE</scope>
    <source>
        <strain evidence="2">ZZ-2019</strain>
        <tissue evidence="2">Adductor muscle</tissue>
    </source>
</reference>
<evidence type="ECO:0000313" key="3">
    <source>
        <dbReference type="Proteomes" id="UP001186944"/>
    </source>
</evidence>
<protein>
    <recommendedName>
        <fullName evidence="1">MRN complex-interacting protein N-terminal domain-containing protein</fullName>
    </recommendedName>
</protein>